<dbReference type="AlphaFoldDB" id="A0A8X6UTA4"/>
<gene>
    <name evidence="1" type="ORF">NPIL_483831</name>
</gene>
<evidence type="ECO:0000313" key="2">
    <source>
        <dbReference type="Proteomes" id="UP000887013"/>
    </source>
</evidence>
<comment type="caution">
    <text evidence="1">The sequence shown here is derived from an EMBL/GenBank/DDBJ whole genome shotgun (WGS) entry which is preliminary data.</text>
</comment>
<evidence type="ECO:0000313" key="1">
    <source>
        <dbReference type="EMBL" id="GFU40892.1"/>
    </source>
</evidence>
<keyword evidence="2" id="KW-1185">Reference proteome</keyword>
<name>A0A8X6UTA4_NEPPI</name>
<reference evidence="1" key="1">
    <citation type="submission" date="2020-08" db="EMBL/GenBank/DDBJ databases">
        <title>Multicomponent nature underlies the extraordinary mechanical properties of spider dragline silk.</title>
        <authorList>
            <person name="Kono N."/>
            <person name="Nakamura H."/>
            <person name="Mori M."/>
            <person name="Yoshida Y."/>
            <person name="Ohtoshi R."/>
            <person name="Malay A.D."/>
            <person name="Moran D.A.P."/>
            <person name="Tomita M."/>
            <person name="Numata K."/>
            <person name="Arakawa K."/>
        </authorList>
    </citation>
    <scope>NUCLEOTIDE SEQUENCE</scope>
</reference>
<sequence>MTQLLRSSKPRTFEIFLLLRHLLSRNTKTCDRVTLHSPPHIPLTSQILLSLVICRKCFACKTIPIGQNGKCFTNVYFLNDPCCHLSIDIMESKKIACHSCEMKTATETICPCCRSKSCKPECSCVNNCRCFDAHSSVDKRQSCKNKAYTSYKCVCGNKCQCCDSEACKSSSKCVCGEKCQCCDSEACKSSSKCVCGEKCQSYNNEA</sequence>
<accession>A0A8X6UTA4</accession>
<dbReference type="OrthoDB" id="6436888at2759"/>
<proteinExistence type="predicted"/>
<protein>
    <submittedName>
        <fullName evidence="1">Uncharacterized protein</fullName>
    </submittedName>
</protein>
<dbReference type="EMBL" id="BMAW01035729">
    <property type="protein sequence ID" value="GFU40892.1"/>
    <property type="molecule type" value="Genomic_DNA"/>
</dbReference>
<dbReference type="Proteomes" id="UP000887013">
    <property type="component" value="Unassembled WGS sequence"/>
</dbReference>
<organism evidence="1 2">
    <name type="scientific">Nephila pilipes</name>
    <name type="common">Giant wood spider</name>
    <name type="synonym">Nephila maculata</name>
    <dbReference type="NCBI Taxonomy" id="299642"/>
    <lineage>
        <taxon>Eukaryota</taxon>
        <taxon>Metazoa</taxon>
        <taxon>Ecdysozoa</taxon>
        <taxon>Arthropoda</taxon>
        <taxon>Chelicerata</taxon>
        <taxon>Arachnida</taxon>
        <taxon>Araneae</taxon>
        <taxon>Araneomorphae</taxon>
        <taxon>Entelegynae</taxon>
        <taxon>Araneoidea</taxon>
        <taxon>Nephilidae</taxon>
        <taxon>Nephila</taxon>
    </lineage>
</organism>